<evidence type="ECO:0000313" key="5">
    <source>
        <dbReference type="Proteomes" id="UP000315252"/>
    </source>
</evidence>
<dbReference type="Proteomes" id="UP000315252">
    <property type="component" value="Unassembled WGS sequence"/>
</dbReference>
<dbReference type="CDD" id="cd03137">
    <property type="entry name" value="GATase1_AraC_1"/>
    <property type="match status" value="1"/>
</dbReference>
<dbReference type="EMBL" id="VHSH01000009">
    <property type="protein sequence ID" value="TQV75848.1"/>
    <property type="molecule type" value="Genomic_DNA"/>
</dbReference>
<dbReference type="GO" id="GO:0043565">
    <property type="term" value="F:sequence-specific DNA binding"/>
    <property type="evidence" value="ECO:0007669"/>
    <property type="project" value="InterPro"/>
</dbReference>
<dbReference type="InterPro" id="IPR018060">
    <property type="entry name" value="HTH_AraC"/>
</dbReference>
<evidence type="ECO:0000313" key="4">
    <source>
        <dbReference type="EMBL" id="TQV75848.1"/>
    </source>
</evidence>
<dbReference type="Gene3D" id="3.40.50.880">
    <property type="match status" value="1"/>
</dbReference>
<comment type="caution">
    <text evidence="4">The sequence shown here is derived from an EMBL/GenBank/DDBJ whole genome shotgun (WGS) entry which is preliminary data.</text>
</comment>
<dbReference type="SUPFAM" id="SSF52317">
    <property type="entry name" value="Class I glutamine amidotransferase-like"/>
    <property type="match status" value="1"/>
</dbReference>
<dbReference type="PANTHER" id="PTHR43130:SF3">
    <property type="entry name" value="HTH-TYPE TRANSCRIPTIONAL REGULATOR RV1931C"/>
    <property type="match status" value="1"/>
</dbReference>
<gene>
    <name evidence="4" type="primary">ftrA</name>
    <name evidence="4" type="ORF">FKG95_23340</name>
</gene>
<dbReference type="AlphaFoldDB" id="A0A545TF56"/>
<evidence type="ECO:0000259" key="3">
    <source>
        <dbReference type="PROSITE" id="PS01124"/>
    </source>
</evidence>
<name>A0A545TF56_9PROT</name>
<keyword evidence="1" id="KW-0805">Transcription regulation</keyword>
<evidence type="ECO:0000256" key="1">
    <source>
        <dbReference type="ARBA" id="ARBA00023015"/>
    </source>
</evidence>
<protein>
    <submittedName>
        <fullName evidence="4">Transcriptional regulator FtrA</fullName>
    </submittedName>
</protein>
<evidence type="ECO:0000256" key="2">
    <source>
        <dbReference type="ARBA" id="ARBA00023163"/>
    </source>
</evidence>
<proteinExistence type="predicted"/>
<dbReference type="InterPro" id="IPR029062">
    <property type="entry name" value="Class_I_gatase-like"/>
</dbReference>
<dbReference type="InterPro" id="IPR002818">
    <property type="entry name" value="DJ-1/PfpI"/>
</dbReference>
<dbReference type="SUPFAM" id="SSF46689">
    <property type="entry name" value="Homeodomain-like"/>
    <property type="match status" value="2"/>
</dbReference>
<dbReference type="InterPro" id="IPR052158">
    <property type="entry name" value="INH-QAR"/>
</dbReference>
<reference evidence="4 5" key="1">
    <citation type="submission" date="2019-06" db="EMBL/GenBank/DDBJ databases">
        <title>Whole genome sequence for Rhodospirillaceae sp. R148.</title>
        <authorList>
            <person name="Wang G."/>
        </authorList>
    </citation>
    <scope>NUCLEOTIDE SEQUENCE [LARGE SCALE GENOMIC DNA]</scope>
    <source>
        <strain evidence="4 5">R148</strain>
    </source>
</reference>
<dbReference type="RefSeq" id="WP_142898835.1">
    <property type="nucleotide sequence ID" value="NZ_ML660060.1"/>
</dbReference>
<accession>A0A545TF56</accession>
<dbReference type="PROSITE" id="PS01124">
    <property type="entry name" value="HTH_ARAC_FAMILY_2"/>
    <property type="match status" value="1"/>
</dbReference>
<dbReference type="Pfam" id="PF01965">
    <property type="entry name" value="DJ-1_PfpI"/>
    <property type="match status" value="1"/>
</dbReference>
<keyword evidence="5" id="KW-1185">Reference proteome</keyword>
<dbReference type="Gene3D" id="1.10.10.60">
    <property type="entry name" value="Homeodomain-like"/>
    <property type="match status" value="1"/>
</dbReference>
<dbReference type="OrthoDB" id="9793422at2"/>
<dbReference type="PANTHER" id="PTHR43130">
    <property type="entry name" value="ARAC-FAMILY TRANSCRIPTIONAL REGULATOR"/>
    <property type="match status" value="1"/>
</dbReference>
<organism evidence="4 5">
    <name type="scientific">Denitrobaculum tricleocarpae</name>
    <dbReference type="NCBI Taxonomy" id="2591009"/>
    <lineage>
        <taxon>Bacteria</taxon>
        <taxon>Pseudomonadati</taxon>
        <taxon>Pseudomonadota</taxon>
        <taxon>Alphaproteobacteria</taxon>
        <taxon>Rhodospirillales</taxon>
        <taxon>Rhodospirillaceae</taxon>
        <taxon>Denitrobaculum</taxon>
    </lineage>
</organism>
<sequence>MSGSNPLSVAVLAYDRLCAFEFGIATELFGLPRPEFEQWYDFSICGLETGLLSSLGGLKILPDRGLEGLRKADRIIIPGWRDLNERPPEGLLYDLRVAHARGAELLSFCSGAFVLAATGLLNGRRATTHWRYGERFKKLFPKVSFVPDVLYIDEGGLATAAGSASAIDLSLHVIRRDFGSGIANAVARRLVVQPHREGGQAQFIEQPLRTEENKLSSVLDWAREHLQRDIGVDEMADLAAMSRRTFDRQFRQSTGVSPKQWLINQRVAAGKELLETTSHSVEEIATRVGFGTAMTLRHHFRGQVGVSPTRYRQSFSRSLPV</sequence>
<feature type="domain" description="HTH araC/xylS-type" evidence="3">
    <location>
        <begin position="216"/>
        <end position="314"/>
    </location>
</feature>
<dbReference type="InterPro" id="IPR009057">
    <property type="entry name" value="Homeodomain-like_sf"/>
</dbReference>
<keyword evidence="2" id="KW-0804">Transcription</keyword>
<dbReference type="Pfam" id="PF12833">
    <property type="entry name" value="HTH_18"/>
    <property type="match status" value="1"/>
</dbReference>
<dbReference type="NCBIfam" id="NF006902">
    <property type="entry name" value="PRK09393.1"/>
    <property type="match status" value="1"/>
</dbReference>
<dbReference type="SMART" id="SM00342">
    <property type="entry name" value="HTH_ARAC"/>
    <property type="match status" value="1"/>
</dbReference>
<dbReference type="GO" id="GO:0003700">
    <property type="term" value="F:DNA-binding transcription factor activity"/>
    <property type="evidence" value="ECO:0007669"/>
    <property type="project" value="InterPro"/>
</dbReference>